<evidence type="ECO:0000313" key="2">
    <source>
        <dbReference type="EMBL" id="KAL3320779.1"/>
    </source>
</evidence>
<proteinExistence type="predicted"/>
<evidence type="ECO:0008006" key="4">
    <source>
        <dbReference type="Google" id="ProtNLM"/>
    </source>
</evidence>
<dbReference type="Proteomes" id="UP001626550">
    <property type="component" value="Unassembled WGS sequence"/>
</dbReference>
<accession>A0ABD2QMR1</accession>
<feature type="region of interest" description="Disordered" evidence="1">
    <location>
        <begin position="62"/>
        <end position="81"/>
    </location>
</feature>
<dbReference type="AlphaFoldDB" id="A0ABD2QMR1"/>
<evidence type="ECO:0000313" key="3">
    <source>
        <dbReference type="Proteomes" id="UP001626550"/>
    </source>
</evidence>
<sequence>MAIDEETVKQYFAPLGTIAALGVQSRQSNASAWVEFQEVVDTAIFSGRHPIEGEQQTLFHKEAEQEEHPGRAVGTDRASGL</sequence>
<gene>
    <name evidence="2" type="ORF">Ciccas_000525</name>
</gene>
<keyword evidence="3" id="KW-1185">Reference proteome</keyword>
<evidence type="ECO:0000256" key="1">
    <source>
        <dbReference type="SAM" id="MobiDB-lite"/>
    </source>
</evidence>
<comment type="caution">
    <text evidence="2">The sequence shown here is derived from an EMBL/GenBank/DDBJ whole genome shotgun (WGS) entry which is preliminary data.</text>
</comment>
<reference evidence="2 3" key="1">
    <citation type="submission" date="2024-11" db="EMBL/GenBank/DDBJ databases">
        <title>Adaptive evolution of stress response genes in parasites aligns with host niche diversity.</title>
        <authorList>
            <person name="Hahn C."/>
            <person name="Resl P."/>
        </authorList>
    </citation>
    <scope>NUCLEOTIDE SEQUENCE [LARGE SCALE GENOMIC DNA]</scope>
    <source>
        <strain evidence="2">EGGRZ-B1_66</strain>
        <tissue evidence="2">Body</tissue>
    </source>
</reference>
<dbReference type="EMBL" id="JBJKFK010000029">
    <property type="protein sequence ID" value="KAL3320779.1"/>
    <property type="molecule type" value="Genomic_DNA"/>
</dbReference>
<name>A0ABD2QMR1_9PLAT</name>
<organism evidence="2 3">
    <name type="scientific">Cichlidogyrus casuarinus</name>
    <dbReference type="NCBI Taxonomy" id="1844966"/>
    <lineage>
        <taxon>Eukaryota</taxon>
        <taxon>Metazoa</taxon>
        <taxon>Spiralia</taxon>
        <taxon>Lophotrochozoa</taxon>
        <taxon>Platyhelminthes</taxon>
        <taxon>Monogenea</taxon>
        <taxon>Monopisthocotylea</taxon>
        <taxon>Dactylogyridea</taxon>
        <taxon>Ancyrocephalidae</taxon>
        <taxon>Cichlidogyrus</taxon>
    </lineage>
</organism>
<protein>
    <recommendedName>
        <fullName evidence="4">RRM domain-containing protein</fullName>
    </recommendedName>
</protein>